<proteinExistence type="predicted"/>
<keyword evidence="2" id="KW-1185">Reference proteome</keyword>
<dbReference type="EMBL" id="FQXZ01000024">
    <property type="protein sequence ID" value="SHI20533.1"/>
    <property type="molecule type" value="Genomic_DNA"/>
</dbReference>
<evidence type="ECO:0000313" key="2">
    <source>
        <dbReference type="Proteomes" id="UP000184608"/>
    </source>
</evidence>
<reference evidence="1 2" key="1">
    <citation type="submission" date="2016-11" db="EMBL/GenBank/DDBJ databases">
        <authorList>
            <person name="Jaros S."/>
            <person name="Januszkiewicz K."/>
            <person name="Wedrychowicz H."/>
        </authorList>
    </citation>
    <scope>NUCLEOTIDE SEQUENCE [LARGE SCALE GENOMIC DNA]</scope>
    <source>
        <strain evidence="1 2">CECT 7868</strain>
    </source>
</reference>
<protein>
    <submittedName>
        <fullName evidence="1">Uncharacterized protein</fullName>
    </submittedName>
</protein>
<sequence>MLGRLLAHIKAIINMNLLSNVNLDGINFHPDGRTIELEFIDMDEGDSVGTIKCTQVFICHYQNTFEYDDGFACYVGEVECHEIISEDIVSLLEKHNYGFTGNSGGIYKPVEDSLFKLHLESGEILLDVICGDVEFNKA</sequence>
<dbReference type="AlphaFoldDB" id="A0A1M5Z9G2"/>
<name>A0A1M5Z9G2_9VIBR</name>
<accession>A0A1M5Z9G2</accession>
<organism evidence="1 2">
    <name type="scientific">Vibrio aerogenes CECT 7868</name>
    <dbReference type="NCBI Taxonomy" id="1216006"/>
    <lineage>
        <taxon>Bacteria</taxon>
        <taxon>Pseudomonadati</taxon>
        <taxon>Pseudomonadota</taxon>
        <taxon>Gammaproteobacteria</taxon>
        <taxon>Vibrionales</taxon>
        <taxon>Vibrionaceae</taxon>
        <taxon>Vibrio</taxon>
    </lineage>
</organism>
<dbReference type="Pfam" id="PF22300">
    <property type="entry name" value="NGO_1070-like"/>
    <property type="match status" value="1"/>
</dbReference>
<gene>
    <name evidence="1" type="ORF">VA7868_02433</name>
</gene>
<dbReference type="InterPro" id="IPR054454">
    <property type="entry name" value="NGO_1070-like"/>
</dbReference>
<dbReference type="Proteomes" id="UP000184608">
    <property type="component" value="Unassembled WGS sequence"/>
</dbReference>
<evidence type="ECO:0000313" key="1">
    <source>
        <dbReference type="EMBL" id="SHI20533.1"/>
    </source>
</evidence>